<feature type="domain" description="Lipoyl-binding" evidence="7">
    <location>
        <begin position="51"/>
        <end position="133"/>
    </location>
</feature>
<sequence length="158" mass="17333">MAHELRPLLIRSATALRQTLAPLTHRFSTAMVVDDLRYSKSHEWAKLEGDTVVVGITHHAQEALGDVVFVDLPEVGKTITQGDSFGSVESVKAVSDVYSPVSGQIVEVNSELTESPGLVNRGPFGEGWMMKLKVKDPSEVQSLLNADSYKQFIEEEAH</sequence>
<comment type="caution">
    <text evidence="8">The sequence shown here is derived from an EMBL/GenBank/DDBJ whole genome shotgun (WGS) entry which is preliminary data.</text>
</comment>
<dbReference type="Pfam" id="PF01597">
    <property type="entry name" value="GCV_H"/>
    <property type="match status" value="1"/>
</dbReference>
<dbReference type="Gene3D" id="2.40.50.100">
    <property type="match status" value="1"/>
</dbReference>
<dbReference type="InterPro" id="IPR017453">
    <property type="entry name" value="GCV_H_sub"/>
</dbReference>
<evidence type="ECO:0000256" key="3">
    <source>
        <dbReference type="ARBA" id="ARBA00022823"/>
    </source>
</evidence>
<comment type="cofactor">
    <cofactor evidence="6">
        <name>(R)-lipoate</name>
        <dbReference type="ChEBI" id="CHEBI:83088"/>
    </cofactor>
    <text evidence="6">Binds 1 lipoyl cofactor covalently.</text>
</comment>
<reference evidence="8" key="1">
    <citation type="submission" date="2020-06" db="EMBL/GenBank/DDBJ databases">
        <title>WGS assembly of Ceratodon purpureus strain R40.</title>
        <authorList>
            <person name="Carey S.B."/>
            <person name="Jenkins J."/>
            <person name="Shu S."/>
            <person name="Lovell J.T."/>
            <person name="Sreedasyam A."/>
            <person name="Maumus F."/>
            <person name="Tiley G.P."/>
            <person name="Fernandez-Pozo N."/>
            <person name="Barry K."/>
            <person name="Chen C."/>
            <person name="Wang M."/>
            <person name="Lipzen A."/>
            <person name="Daum C."/>
            <person name="Saski C.A."/>
            <person name="Payton A.C."/>
            <person name="Mcbreen J.C."/>
            <person name="Conrad R.E."/>
            <person name="Kollar L.M."/>
            <person name="Olsson S."/>
            <person name="Huttunen S."/>
            <person name="Landis J.B."/>
            <person name="Wickett N.J."/>
            <person name="Johnson M.G."/>
            <person name="Rensing S.A."/>
            <person name="Grimwood J."/>
            <person name="Schmutz J."/>
            <person name="Mcdaniel S.F."/>
        </authorList>
    </citation>
    <scope>NUCLEOTIDE SEQUENCE</scope>
    <source>
        <strain evidence="8">R40</strain>
    </source>
</reference>
<dbReference type="PROSITE" id="PS50968">
    <property type="entry name" value="BIOTINYL_LIPOYL"/>
    <property type="match status" value="1"/>
</dbReference>
<evidence type="ECO:0000256" key="2">
    <source>
        <dbReference type="ARBA" id="ARBA00009249"/>
    </source>
</evidence>
<gene>
    <name evidence="8" type="ORF">KC19_12G125100</name>
</gene>
<dbReference type="CDD" id="cd06848">
    <property type="entry name" value="GCS_H"/>
    <property type="match status" value="1"/>
</dbReference>
<comment type="similarity">
    <text evidence="2 6">Belongs to the GcvH family.</text>
</comment>
<dbReference type="NCBIfam" id="NF002270">
    <property type="entry name" value="PRK01202.1"/>
    <property type="match status" value="1"/>
</dbReference>
<name>A0A8T0G6H0_CERPU</name>
<dbReference type="AlphaFoldDB" id="A0A8T0G6H0"/>
<dbReference type="InterPro" id="IPR000089">
    <property type="entry name" value="Biotin_lipoyl"/>
</dbReference>
<evidence type="ECO:0000256" key="4">
    <source>
        <dbReference type="ARBA" id="ARBA00022946"/>
    </source>
</evidence>
<dbReference type="NCBIfam" id="TIGR00527">
    <property type="entry name" value="gcvH"/>
    <property type="match status" value="1"/>
</dbReference>
<dbReference type="GO" id="GO:0005960">
    <property type="term" value="C:glycine cleavage complex"/>
    <property type="evidence" value="ECO:0007669"/>
    <property type="project" value="UniProtKB-UniRule"/>
</dbReference>
<keyword evidence="3 5" id="KW-0450">Lipoyl</keyword>
<dbReference type="InterPro" id="IPR002930">
    <property type="entry name" value="GCV_H"/>
</dbReference>
<keyword evidence="6" id="KW-0496">Mitochondrion</keyword>
<dbReference type="InterPro" id="IPR003016">
    <property type="entry name" value="2-oxoA_DH_lipoyl-BS"/>
</dbReference>
<evidence type="ECO:0000256" key="1">
    <source>
        <dbReference type="ARBA" id="ARBA00004173"/>
    </source>
</evidence>
<dbReference type="HAMAP" id="MF_00272">
    <property type="entry name" value="GcvH"/>
    <property type="match status" value="1"/>
</dbReference>
<comment type="function">
    <text evidence="6">The H protein shuttles the methylamine group of glycine from the P protein to the T protein.</text>
</comment>
<proteinExistence type="inferred from homology"/>
<dbReference type="GO" id="GO:0019464">
    <property type="term" value="P:glycine decarboxylation via glycine cleavage system"/>
    <property type="evidence" value="ECO:0007669"/>
    <property type="project" value="UniProtKB-UniRule"/>
</dbReference>
<dbReference type="GO" id="GO:0009249">
    <property type="term" value="P:protein lipoylation"/>
    <property type="evidence" value="ECO:0007669"/>
    <property type="project" value="TreeGrafter"/>
</dbReference>
<evidence type="ECO:0000313" key="8">
    <source>
        <dbReference type="EMBL" id="KAG0554853.1"/>
    </source>
</evidence>
<comment type="subunit">
    <text evidence="6">The glycine cleavage system is composed of four proteins: P, T, L and H.</text>
</comment>
<organism evidence="8 9">
    <name type="scientific">Ceratodon purpureus</name>
    <name type="common">Fire moss</name>
    <name type="synonym">Dicranum purpureum</name>
    <dbReference type="NCBI Taxonomy" id="3225"/>
    <lineage>
        <taxon>Eukaryota</taxon>
        <taxon>Viridiplantae</taxon>
        <taxon>Streptophyta</taxon>
        <taxon>Embryophyta</taxon>
        <taxon>Bryophyta</taxon>
        <taxon>Bryophytina</taxon>
        <taxon>Bryopsida</taxon>
        <taxon>Dicranidae</taxon>
        <taxon>Pseudoditrichales</taxon>
        <taxon>Ditrichaceae</taxon>
        <taxon>Ceratodon</taxon>
    </lineage>
</organism>
<dbReference type="PANTHER" id="PTHR11715:SF3">
    <property type="entry name" value="GLYCINE CLEAVAGE SYSTEM H PROTEIN-RELATED"/>
    <property type="match status" value="1"/>
</dbReference>
<evidence type="ECO:0000256" key="5">
    <source>
        <dbReference type="PIRSR" id="PIRSR617453-50"/>
    </source>
</evidence>
<evidence type="ECO:0000313" key="9">
    <source>
        <dbReference type="Proteomes" id="UP000822688"/>
    </source>
</evidence>
<evidence type="ECO:0000256" key="6">
    <source>
        <dbReference type="RuleBase" id="RU364055"/>
    </source>
</evidence>
<dbReference type="PANTHER" id="PTHR11715">
    <property type="entry name" value="GLYCINE CLEAVAGE SYSTEM H PROTEIN"/>
    <property type="match status" value="1"/>
</dbReference>
<dbReference type="GO" id="GO:0005739">
    <property type="term" value="C:mitochondrion"/>
    <property type="evidence" value="ECO:0007669"/>
    <property type="project" value="UniProtKB-SubCell"/>
</dbReference>
<dbReference type="InterPro" id="IPR033753">
    <property type="entry name" value="GCV_H/Fam206"/>
</dbReference>
<dbReference type="PROSITE" id="PS00189">
    <property type="entry name" value="LIPOYL"/>
    <property type="match status" value="1"/>
</dbReference>
<protein>
    <recommendedName>
        <fullName evidence="6">Glycine cleavage system H protein</fullName>
    </recommendedName>
</protein>
<feature type="modified residue" description="N6-lipoyllysine" evidence="5">
    <location>
        <position position="92"/>
    </location>
</feature>
<keyword evidence="9" id="KW-1185">Reference proteome</keyword>
<comment type="subcellular location">
    <subcellularLocation>
        <location evidence="1 6">Mitochondrion</location>
    </subcellularLocation>
</comment>
<keyword evidence="4 6" id="KW-0809">Transit peptide</keyword>
<evidence type="ECO:0000259" key="7">
    <source>
        <dbReference type="PROSITE" id="PS50968"/>
    </source>
</evidence>
<dbReference type="SUPFAM" id="SSF51230">
    <property type="entry name" value="Single hybrid motif"/>
    <property type="match status" value="1"/>
</dbReference>
<dbReference type="Proteomes" id="UP000822688">
    <property type="component" value="Chromosome 12"/>
</dbReference>
<accession>A0A8T0G6H0</accession>
<dbReference type="InterPro" id="IPR011053">
    <property type="entry name" value="Single_hybrid_motif"/>
</dbReference>
<dbReference type="EMBL" id="CM026433">
    <property type="protein sequence ID" value="KAG0554853.1"/>
    <property type="molecule type" value="Genomic_DNA"/>
</dbReference>